<proteinExistence type="predicted"/>
<dbReference type="STRING" id="908615.SAMN05421540_10610"/>
<gene>
    <name evidence="2" type="ORF">SAMN05421540_10610</name>
</gene>
<sequence>MKTKRLAVFNFLSVIFAIATSYYTQAFKLNGNTIGSLSKEPEYQNLFTPAPYAFAIWGLIYIALILMTVYQLYQAFYKKSDLDFVKKMKYWLVSANLLTSFWVIAWLYEYTGLSVIFMFLALFSLLRIIVNTNMERWDAPVKFAAFNWWPICFYSGWLTVASIANTAAFLTKSGFRDFIFSEQNWTIIMIVIATLINVGMVYYRNMREYAAIGVWALFAIYIRHQNAEGTLAITALVCAIIVGFAISYHAFVNRRT</sequence>
<keyword evidence="1" id="KW-0472">Membrane</keyword>
<evidence type="ECO:0000256" key="1">
    <source>
        <dbReference type="SAM" id="Phobius"/>
    </source>
</evidence>
<evidence type="ECO:0008006" key="4">
    <source>
        <dbReference type="Google" id="ProtNLM"/>
    </source>
</evidence>
<protein>
    <recommendedName>
        <fullName evidence="4">Tryptophan-rich sensory protein</fullName>
    </recommendedName>
</protein>
<evidence type="ECO:0000313" key="3">
    <source>
        <dbReference type="Proteomes" id="UP000198820"/>
    </source>
</evidence>
<keyword evidence="1" id="KW-0812">Transmembrane</keyword>
<evidence type="ECO:0000313" key="2">
    <source>
        <dbReference type="EMBL" id="SEA46533.1"/>
    </source>
</evidence>
<feature type="transmembrane region" description="Helical" evidence="1">
    <location>
        <begin position="151"/>
        <end position="171"/>
    </location>
</feature>
<feature type="transmembrane region" description="Helical" evidence="1">
    <location>
        <begin position="183"/>
        <end position="202"/>
    </location>
</feature>
<reference evidence="2 3" key="1">
    <citation type="submission" date="2016-10" db="EMBL/GenBank/DDBJ databases">
        <authorList>
            <person name="de Groot N.N."/>
        </authorList>
    </citation>
    <scope>NUCLEOTIDE SEQUENCE [LARGE SCALE GENOMIC DNA]</scope>
    <source>
        <strain evidence="2 3">DSM 23581</strain>
    </source>
</reference>
<feature type="transmembrane region" description="Helical" evidence="1">
    <location>
        <begin position="50"/>
        <end position="70"/>
    </location>
</feature>
<dbReference type="PANTHER" id="PTHR33802">
    <property type="entry name" value="SI:CH211-161H7.5-RELATED"/>
    <property type="match status" value="1"/>
</dbReference>
<keyword evidence="1" id="KW-1133">Transmembrane helix</keyword>
<accession>A0A1H4BED7</accession>
<name>A0A1H4BED7_9FLAO</name>
<feature type="transmembrane region" description="Helical" evidence="1">
    <location>
        <begin position="90"/>
        <end position="108"/>
    </location>
</feature>
<dbReference type="PANTHER" id="PTHR33802:SF1">
    <property type="entry name" value="XK-RELATED PROTEIN"/>
    <property type="match status" value="1"/>
</dbReference>
<feature type="transmembrane region" description="Helical" evidence="1">
    <location>
        <begin position="209"/>
        <end position="224"/>
    </location>
</feature>
<keyword evidence="3" id="KW-1185">Reference proteome</keyword>
<dbReference type="EMBL" id="FNQF01000006">
    <property type="protein sequence ID" value="SEA46533.1"/>
    <property type="molecule type" value="Genomic_DNA"/>
</dbReference>
<dbReference type="Proteomes" id="UP000198820">
    <property type="component" value="Unassembled WGS sequence"/>
</dbReference>
<dbReference type="AlphaFoldDB" id="A0A1H4BED7"/>
<organism evidence="2 3">
    <name type="scientific">Psychroflexus halocasei</name>
    <dbReference type="NCBI Taxonomy" id="908615"/>
    <lineage>
        <taxon>Bacteria</taxon>
        <taxon>Pseudomonadati</taxon>
        <taxon>Bacteroidota</taxon>
        <taxon>Flavobacteriia</taxon>
        <taxon>Flavobacteriales</taxon>
        <taxon>Flavobacteriaceae</taxon>
        <taxon>Psychroflexus</taxon>
    </lineage>
</organism>
<feature type="transmembrane region" description="Helical" evidence="1">
    <location>
        <begin position="114"/>
        <end position="130"/>
    </location>
</feature>
<dbReference type="RefSeq" id="WP_093244212.1">
    <property type="nucleotide sequence ID" value="NZ_FNQF01000006.1"/>
</dbReference>
<feature type="transmembrane region" description="Helical" evidence="1">
    <location>
        <begin position="230"/>
        <end position="251"/>
    </location>
</feature>